<evidence type="ECO:0000256" key="2">
    <source>
        <dbReference type="ARBA" id="ARBA00011344"/>
    </source>
</evidence>
<dbReference type="InterPro" id="IPR036388">
    <property type="entry name" value="WH-like_DNA-bd_sf"/>
</dbReference>
<evidence type="ECO:0000256" key="1">
    <source>
        <dbReference type="ARBA" id="ARBA00010641"/>
    </source>
</evidence>
<keyword evidence="5" id="KW-0804">Transcription</keyword>
<evidence type="ECO:0000256" key="3">
    <source>
        <dbReference type="ARBA" id="ARBA00023015"/>
    </source>
</evidence>
<gene>
    <name evidence="8" type="ORF">H4281_07850</name>
</gene>
<dbReference type="SUPFAM" id="SSF54427">
    <property type="entry name" value="NTF2-like"/>
    <property type="match status" value="1"/>
</dbReference>
<dbReference type="Proteomes" id="UP000526734">
    <property type="component" value="Unassembled WGS sequence"/>
</dbReference>
<sequence length="299" mass="32180">MDHGDVFTAHRPTMLAAAFHITGSRYDAEDVVQDAWETWSRVDLETVRTPHAFLSVMVSRLALNAVRAQRRRRENYPGPWLPDPVVEGDSPEWEVLHRDGLGQALDFVLSTLTPEQAAAYVLRKVLDVDYASVAEVLETTPAAARQLVSRAQRAVTSAIGDSLPDQGNRDAEALATLAEAVLSGEIGRVAALIAPDAVLYSDGGGKAMAARKPLFGRDRIAQFLIGISTMEEVTIVPAIINGGPGAVFLQDGKATTTVTVRAGESGVSTLCFVRNPDKLTGITLAWPRSRRTSSGARPR</sequence>
<name>A0A7W3VTQ6_9PSEU</name>
<dbReference type="InterPro" id="IPR013249">
    <property type="entry name" value="RNA_pol_sigma70_r4_t2"/>
</dbReference>
<evidence type="ECO:0000259" key="6">
    <source>
        <dbReference type="Pfam" id="PF04542"/>
    </source>
</evidence>
<dbReference type="PANTHER" id="PTHR30173:SF36">
    <property type="entry name" value="ECF RNA POLYMERASE SIGMA FACTOR SIGJ"/>
    <property type="match status" value="1"/>
</dbReference>
<comment type="subunit">
    <text evidence="2">Interacts transiently with the RNA polymerase catalytic core formed by RpoA, RpoB, RpoC and RpoZ (2 alpha, 1 beta, 1 beta' and 1 omega subunit) to form the RNA polymerase holoenzyme that can initiate transcription.</text>
</comment>
<evidence type="ECO:0000313" key="9">
    <source>
        <dbReference type="Proteomes" id="UP000526734"/>
    </source>
</evidence>
<dbReference type="Gene3D" id="1.10.1740.10">
    <property type="match status" value="1"/>
</dbReference>
<organism evidence="8 9">
    <name type="scientific">Amycolatopsis dendrobii</name>
    <dbReference type="NCBI Taxonomy" id="2760662"/>
    <lineage>
        <taxon>Bacteria</taxon>
        <taxon>Bacillati</taxon>
        <taxon>Actinomycetota</taxon>
        <taxon>Actinomycetes</taxon>
        <taxon>Pseudonocardiales</taxon>
        <taxon>Pseudonocardiaceae</taxon>
        <taxon>Amycolatopsis</taxon>
    </lineage>
</organism>
<dbReference type="InterPro" id="IPR013324">
    <property type="entry name" value="RNA_pol_sigma_r3/r4-like"/>
</dbReference>
<protein>
    <submittedName>
        <fullName evidence="8">RNA polymerase subunit sigma-24</fullName>
    </submittedName>
</protein>
<comment type="similarity">
    <text evidence="1">Belongs to the sigma-70 factor family. ECF subfamily.</text>
</comment>
<proteinExistence type="inferred from homology"/>
<evidence type="ECO:0000313" key="8">
    <source>
        <dbReference type="EMBL" id="MBB1153039.1"/>
    </source>
</evidence>
<reference evidence="8 9" key="1">
    <citation type="submission" date="2020-08" db="EMBL/GenBank/DDBJ databases">
        <title>Amycolatopsis sp. nov. DR6-1 isolated from Dendrobium heterocarpum.</title>
        <authorList>
            <person name="Tedsree N."/>
            <person name="Kuncharoen N."/>
            <person name="Likhitwitayawuid K."/>
            <person name="Tanasupawat S."/>
        </authorList>
    </citation>
    <scope>NUCLEOTIDE SEQUENCE [LARGE SCALE GENOMIC DNA]</scope>
    <source>
        <strain evidence="8 9">DR6-1</strain>
    </source>
</reference>
<evidence type="ECO:0000256" key="5">
    <source>
        <dbReference type="ARBA" id="ARBA00023163"/>
    </source>
</evidence>
<dbReference type="GO" id="GO:0003677">
    <property type="term" value="F:DNA binding"/>
    <property type="evidence" value="ECO:0007669"/>
    <property type="project" value="InterPro"/>
</dbReference>
<dbReference type="Pfam" id="PF08281">
    <property type="entry name" value="Sigma70_r4_2"/>
    <property type="match status" value="1"/>
</dbReference>
<feature type="domain" description="RNA polymerase sigma-70 region 2" evidence="6">
    <location>
        <begin position="7"/>
        <end position="72"/>
    </location>
</feature>
<keyword evidence="3" id="KW-0805">Transcription regulation</keyword>
<comment type="caution">
    <text evidence="8">The sequence shown here is derived from an EMBL/GenBank/DDBJ whole genome shotgun (WGS) entry which is preliminary data.</text>
</comment>
<dbReference type="GO" id="GO:0016987">
    <property type="term" value="F:sigma factor activity"/>
    <property type="evidence" value="ECO:0007669"/>
    <property type="project" value="UniProtKB-KW"/>
</dbReference>
<evidence type="ECO:0000256" key="4">
    <source>
        <dbReference type="ARBA" id="ARBA00023082"/>
    </source>
</evidence>
<keyword evidence="9" id="KW-1185">Reference proteome</keyword>
<dbReference type="SUPFAM" id="SSF88659">
    <property type="entry name" value="Sigma3 and sigma4 domains of RNA polymerase sigma factors"/>
    <property type="match status" value="1"/>
</dbReference>
<dbReference type="InterPro" id="IPR007627">
    <property type="entry name" value="RNA_pol_sigma70_r2"/>
</dbReference>
<dbReference type="Pfam" id="PF04542">
    <property type="entry name" value="Sigma70_r2"/>
    <property type="match status" value="1"/>
</dbReference>
<keyword evidence="4" id="KW-0731">Sigma factor</keyword>
<dbReference type="GO" id="GO:0006352">
    <property type="term" value="P:DNA-templated transcription initiation"/>
    <property type="evidence" value="ECO:0007669"/>
    <property type="project" value="InterPro"/>
</dbReference>
<evidence type="ECO:0000259" key="7">
    <source>
        <dbReference type="Pfam" id="PF08281"/>
    </source>
</evidence>
<dbReference type="InterPro" id="IPR013325">
    <property type="entry name" value="RNA_pol_sigma_r2"/>
</dbReference>
<dbReference type="Gene3D" id="3.10.450.50">
    <property type="match status" value="1"/>
</dbReference>
<dbReference type="AlphaFoldDB" id="A0A7W3VTQ6"/>
<dbReference type="EMBL" id="JACGZW010000002">
    <property type="protein sequence ID" value="MBB1153039.1"/>
    <property type="molecule type" value="Genomic_DNA"/>
</dbReference>
<accession>A0A7W3VTQ6</accession>
<dbReference type="Gene3D" id="1.10.10.10">
    <property type="entry name" value="Winged helix-like DNA-binding domain superfamily/Winged helix DNA-binding domain"/>
    <property type="match status" value="1"/>
</dbReference>
<dbReference type="InterPro" id="IPR032710">
    <property type="entry name" value="NTF2-like_dom_sf"/>
</dbReference>
<dbReference type="InterPro" id="IPR052704">
    <property type="entry name" value="ECF_Sigma-70_Domain"/>
</dbReference>
<dbReference type="RefSeq" id="WP_182890152.1">
    <property type="nucleotide sequence ID" value="NZ_JACGZW010000002.1"/>
</dbReference>
<dbReference type="PANTHER" id="PTHR30173">
    <property type="entry name" value="SIGMA 19 FACTOR"/>
    <property type="match status" value="1"/>
</dbReference>
<feature type="domain" description="RNA polymerase sigma factor 70 region 4 type 2" evidence="7">
    <location>
        <begin position="104"/>
        <end position="151"/>
    </location>
</feature>
<dbReference type="SUPFAM" id="SSF88946">
    <property type="entry name" value="Sigma2 domain of RNA polymerase sigma factors"/>
    <property type="match status" value="1"/>
</dbReference>